<organism evidence="2 3">
    <name type="scientific">Acer saccharum</name>
    <name type="common">Sugar maple</name>
    <dbReference type="NCBI Taxonomy" id="4024"/>
    <lineage>
        <taxon>Eukaryota</taxon>
        <taxon>Viridiplantae</taxon>
        <taxon>Streptophyta</taxon>
        <taxon>Embryophyta</taxon>
        <taxon>Tracheophyta</taxon>
        <taxon>Spermatophyta</taxon>
        <taxon>Magnoliopsida</taxon>
        <taxon>eudicotyledons</taxon>
        <taxon>Gunneridae</taxon>
        <taxon>Pentapetalae</taxon>
        <taxon>rosids</taxon>
        <taxon>malvids</taxon>
        <taxon>Sapindales</taxon>
        <taxon>Sapindaceae</taxon>
        <taxon>Hippocastanoideae</taxon>
        <taxon>Acereae</taxon>
        <taxon>Acer</taxon>
    </lineage>
</organism>
<feature type="region of interest" description="Disordered" evidence="1">
    <location>
        <begin position="55"/>
        <end position="128"/>
    </location>
</feature>
<dbReference type="Proteomes" id="UP001168877">
    <property type="component" value="Unassembled WGS sequence"/>
</dbReference>
<feature type="region of interest" description="Disordered" evidence="1">
    <location>
        <begin position="254"/>
        <end position="273"/>
    </location>
</feature>
<accession>A0AA39T2N1</accession>
<keyword evidence="3" id="KW-1185">Reference proteome</keyword>
<protein>
    <submittedName>
        <fullName evidence="2">Uncharacterized protein</fullName>
    </submittedName>
</protein>
<proteinExistence type="predicted"/>
<reference evidence="2" key="2">
    <citation type="submission" date="2023-06" db="EMBL/GenBank/DDBJ databases">
        <authorList>
            <person name="Swenson N.G."/>
            <person name="Wegrzyn J.L."/>
            <person name="Mcevoy S.L."/>
        </authorList>
    </citation>
    <scope>NUCLEOTIDE SEQUENCE</scope>
    <source>
        <strain evidence="2">NS2018</strain>
        <tissue evidence="2">Leaf</tissue>
    </source>
</reference>
<name>A0AA39T2N1_ACESA</name>
<gene>
    <name evidence="2" type="ORF">LWI29_005897</name>
</gene>
<evidence type="ECO:0000256" key="1">
    <source>
        <dbReference type="SAM" id="MobiDB-lite"/>
    </source>
</evidence>
<evidence type="ECO:0000313" key="3">
    <source>
        <dbReference type="Proteomes" id="UP001168877"/>
    </source>
</evidence>
<dbReference type="EMBL" id="JAUESC010000003">
    <property type="protein sequence ID" value="KAK0599505.1"/>
    <property type="molecule type" value="Genomic_DNA"/>
</dbReference>
<feature type="compositionally biased region" description="Polar residues" evidence="1">
    <location>
        <begin position="61"/>
        <end position="72"/>
    </location>
</feature>
<feature type="compositionally biased region" description="Polar residues" evidence="1">
    <location>
        <begin position="111"/>
        <end position="128"/>
    </location>
</feature>
<comment type="caution">
    <text evidence="2">The sequence shown here is derived from an EMBL/GenBank/DDBJ whole genome shotgun (WGS) entry which is preliminary data.</text>
</comment>
<feature type="region of interest" description="Disordered" evidence="1">
    <location>
        <begin position="216"/>
        <end position="243"/>
    </location>
</feature>
<sequence length="273" mass="29546">MILSVVDLKYDTERIMSLPNARLGLRECPEDEARIEALEGGSTNFGAWLRASGSEAGKLKSPNQGGRNSSGNEEGKFNLPSDGSLRGTDDSRTGPNIHHSSEGVESGGSLRQVSSKLVDSNRNAETQRILSHDRVPVLSDSPLISDVDTSIKNQGLLTSGVEQEQEGAIVAMEDVENYFDNPVLGVQGDNHTLIESSTDKEGSGKSNVRTWKRVARGSSSSVQPPDLGHKLVKRKQNGDQSEVYKEAKKARNVLPLDTSLISAEPEDQARREP</sequence>
<reference evidence="2" key="1">
    <citation type="journal article" date="2022" name="Plant J.">
        <title>Strategies of tolerance reflected in two North American maple genomes.</title>
        <authorList>
            <person name="McEvoy S.L."/>
            <person name="Sezen U.U."/>
            <person name="Trouern-Trend A."/>
            <person name="McMahon S.M."/>
            <person name="Schaberg P.G."/>
            <person name="Yang J."/>
            <person name="Wegrzyn J.L."/>
            <person name="Swenson N.G."/>
        </authorList>
    </citation>
    <scope>NUCLEOTIDE SEQUENCE</scope>
    <source>
        <strain evidence="2">NS2018</strain>
    </source>
</reference>
<dbReference type="AlphaFoldDB" id="A0AA39T2N1"/>
<evidence type="ECO:0000313" key="2">
    <source>
        <dbReference type="EMBL" id="KAK0599505.1"/>
    </source>
</evidence>